<evidence type="ECO:0000313" key="1">
    <source>
        <dbReference type="EMBL" id="CDW44221.1"/>
    </source>
</evidence>
<sequence length="31" mass="3395">MLLFIQNKSGMSSGSMSCIHKYLTSLGFQNA</sequence>
<reference evidence="1" key="1">
    <citation type="submission" date="2014-05" db="EMBL/GenBank/DDBJ databases">
        <authorList>
            <person name="Chronopoulou M."/>
        </authorList>
    </citation>
    <scope>NUCLEOTIDE SEQUENCE</scope>
    <source>
        <tissue evidence="1">Whole organism</tissue>
    </source>
</reference>
<proteinExistence type="predicted"/>
<dbReference type="EMBL" id="HACA01026860">
    <property type="protein sequence ID" value="CDW44221.1"/>
    <property type="molecule type" value="Transcribed_RNA"/>
</dbReference>
<name>A0A0K2V2M2_LEPSM</name>
<protein>
    <submittedName>
        <fullName evidence="1">Uncharacterized protein</fullName>
    </submittedName>
</protein>
<organism evidence="1">
    <name type="scientific">Lepeophtheirus salmonis</name>
    <name type="common">Salmon louse</name>
    <name type="synonym">Caligus salmonis</name>
    <dbReference type="NCBI Taxonomy" id="72036"/>
    <lineage>
        <taxon>Eukaryota</taxon>
        <taxon>Metazoa</taxon>
        <taxon>Ecdysozoa</taxon>
        <taxon>Arthropoda</taxon>
        <taxon>Crustacea</taxon>
        <taxon>Multicrustacea</taxon>
        <taxon>Hexanauplia</taxon>
        <taxon>Copepoda</taxon>
        <taxon>Siphonostomatoida</taxon>
        <taxon>Caligidae</taxon>
        <taxon>Lepeophtheirus</taxon>
    </lineage>
</organism>
<dbReference type="AlphaFoldDB" id="A0A0K2V2M2"/>
<accession>A0A0K2V2M2</accession>